<gene>
    <name evidence="2" type="ORF">GGQ61_002963</name>
</gene>
<name>A0A840A3Z7_9CAUL</name>
<dbReference type="EMBL" id="JACIDK010000004">
    <property type="protein sequence ID" value="MBB3892230.1"/>
    <property type="molecule type" value="Genomic_DNA"/>
</dbReference>
<dbReference type="AlphaFoldDB" id="A0A840A3Z7"/>
<feature type="region of interest" description="Disordered" evidence="1">
    <location>
        <begin position="28"/>
        <end position="50"/>
    </location>
</feature>
<dbReference type="RefSeq" id="WP_183774114.1">
    <property type="nucleotide sequence ID" value="NZ_JACIDK010000004.1"/>
</dbReference>
<proteinExistence type="predicted"/>
<protein>
    <submittedName>
        <fullName evidence="2">Uncharacterized protein</fullName>
    </submittedName>
</protein>
<evidence type="ECO:0000313" key="2">
    <source>
        <dbReference type="EMBL" id="MBB3892230.1"/>
    </source>
</evidence>
<sequence>MSIARRPCLPGGALALVGPTTFLESCGGVPPAPDILSDRRTQHGEARSKG</sequence>
<accession>A0A840A3Z7</accession>
<reference evidence="2 3" key="1">
    <citation type="submission" date="2020-08" db="EMBL/GenBank/DDBJ databases">
        <title>Genomic Encyclopedia of Type Strains, Phase IV (KMG-IV): sequencing the most valuable type-strain genomes for metagenomic binning, comparative biology and taxonomic classification.</title>
        <authorList>
            <person name="Goeker M."/>
        </authorList>
    </citation>
    <scope>NUCLEOTIDE SEQUENCE [LARGE SCALE GENOMIC DNA]</scope>
    <source>
        <strain evidence="2 3">DSM 21793</strain>
    </source>
</reference>
<evidence type="ECO:0000256" key="1">
    <source>
        <dbReference type="SAM" id="MobiDB-lite"/>
    </source>
</evidence>
<keyword evidence="3" id="KW-1185">Reference proteome</keyword>
<organism evidence="2 3">
    <name type="scientific">Phenylobacterium haematophilum</name>
    <dbReference type="NCBI Taxonomy" id="98513"/>
    <lineage>
        <taxon>Bacteria</taxon>
        <taxon>Pseudomonadati</taxon>
        <taxon>Pseudomonadota</taxon>
        <taxon>Alphaproteobacteria</taxon>
        <taxon>Caulobacterales</taxon>
        <taxon>Caulobacteraceae</taxon>
        <taxon>Phenylobacterium</taxon>
    </lineage>
</organism>
<dbReference type="Proteomes" id="UP000530564">
    <property type="component" value="Unassembled WGS sequence"/>
</dbReference>
<evidence type="ECO:0000313" key="3">
    <source>
        <dbReference type="Proteomes" id="UP000530564"/>
    </source>
</evidence>
<feature type="compositionally biased region" description="Basic and acidic residues" evidence="1">
    <location>
        <begin position="36"/>
        <end position="50"/>
    </location>
</feature>
<comment type="caution">
    <text evidence="2">The sequence shown here is derived from an EMBL/GenBank/DDBJ whole genome shotgun (WGS) entry which is preliminary data.</text>
</comment>